<evidence type="ECO:0000313" key="2">
    <source>
        <dbReference type="EMBL" id="SCD19030.1"/>
    </source>
</evidence>
<evidence type="ECO:0000256" key="1">
    <source>
        <dbReference type="ARBA" id="ARBA00044755"/>
    </source>
</evidence>
<reference evidence="3" key="1">
    <citation type="submission" date="2016-08" db="EMBL/GenBank/DDBJ databases">
        <authorList>
            <person name="Wibberg D."/>
        </authorList>
    </citation>
    <scope>NUCLEOTIDE SEQUENCE [LARGE SCALE GENOMIC DNA]</scope>
</reference>
<sequence>MIKDERKSNGGVSKLDSMPINTIIGNDIVFKGDIHGESVIRIEGKVEGNISLKQGIILGEKAFVEGNMESDYIILFGHIKGNIKSKEIILKSTGTVHGDIVTDALEIEMGSRYNGNLKISQIEAAKNNDHEVKTVEILPRVENLPKEKNA</sequence>
<evidence type="ECO:0000313" key="3">
    <source>
        <dbReference type="Proteomes" id="UP000187464"/>
    </source>
</evidence>
<dbReference type="Pfam" id="PF04519">
    <property type="entry name" value="Bactofilin"/>
    <property type="match status" value="1"/>
</dbReference>
<dbReference type="AlphaFoldDB" id="A0A1R3SVP2"/>
<protein>
    <submittedName>
        <fullName evidence="2">Polymer-forming cytoskeletal</fullName>
    </submittedName>
</protein>
<dbReference type="InterPro" id="IPR007607">
    <property type="entry name" value="BacA/B"/>
</dbReference>
<dbReference type="Proteomes" id="UP000187464">
    <property type="component" value="Chromosome I"/>
</dbReference>
<dbReference type="RefSeq" id="WP_076928397.1">
    <property type="nucleotide sequence ID" value="NZ_LT605205.1"/>
</dbReference>
<gene>
    <name evidence="2" type="ORF">PSM36_0194</name>
</gene>
<organism evidence="2 3">
    <name type="scientific">Proteiniphilum saccharofermentans</name>
    <dbReference type="NCBI Taxonomy" id="1642647"/>
    <lineage>
        <taxon>Bacteria</taxon>
        <taxon>Pseudomonadati</taxon>
        <taxon>Bacteroidota</taxon>
        <taxon>Bacteroidia</taxon>
        <taxon>Bacteroidales</taxon>
        <taxon>Dysgonomonadaceae</taxon>
        <taxon>Proteiniphilum</taxon>
    </lineage>
</organism>
<keyword evidence="3" id="KW-1185">Reference proteome</keyword>
<dbReference type="EMBL" id="LT605205">
    <property type="protein sequence ID" value="SCD19030.1"/>
    <property type="molecule type" value="Genomic_DNA"/>
</dbReference>
<dbReference type="PANTHER" id="PTHR35024:SF4">
    <property type="entry name" value="POLYMER-FORMING CYTOSKELETAL PROTEIN"/>
    <property type="match status" value="1"/>
</dbReference>
<name>A0A1R3SVP2_9BACT</name>
<comment type="similarity">
    <text evidence="1">Belongs to the bactofilin family.</text>
</comment>
<dbReference type="PANTHER" id="PTHR35024">
    <property type="entry name" value="HYPOTHETICAL CYTOSOLIC PROTEIN"/>
    <property type="match status" value="1"/>
</dbReference>
<dbReference type="STRING" id="1642647.PSM36_0194"/>
<proteinExistence type="inferred from homology"/>
<accession>A0A1R3SVP2</accession>
<dbReference type="KEGG" id="psac:PSM36_0194"/>